<evidence type="ECO:0000256" key="5">
    <source>
        <dbReference type="ARBA" id="ARBA00022989"/>
    </source>
</evidence>
<evidence type="ECO:0000256" key="3">
    <source>
        <dbReference type="ARBA" id="ARBA00022475"/>
    </source>
</evidence>
<feature type="transmembrane region" description="Helical" evidence="7">
    <location>
        <begin position="255"/>
        <end position="279"/>
    </location>
</feature>
<evidence type="ECO:0000256" key="2">
    <source>
        <dbReference type="ARBA" id="ARBA00022448"/>
    </source>
</evidence>
<feature type="transmembrane region" description="Helical" evidence="7">
    <location>
        <begin position="84"/>
        <end position="101"/>
    </location>
</feature>
<keyword evidence="5 7" id="KW-1133">Transmembrane helix</keyword>
<keyword evidence="6 7" id="KW-0472">Membrane</keyword>
<dbReference type="GO" id="GO:0005886">
    <property type="term" value="C:plasma membrane"/>
    <property type="evidence" value="ECO:0007669"/>
    <property type="project" value="UniProtKB-SubCell"/>
</dbReference>
<feature type="transmembrane region" description="Helical" evidence="7">
    <location>
        <begin position="147"/>
        <end position="172"/>
    </location>
</feature>
<feature type="transmembrane region" description="Helical" evidence="7">
    <location>
        <begin position="224"/>
        <end position="249"/>
    </location>
</feature>
<evidence type="ECO:0000313" key="9">
    <source>
        <dbReference type="Proteomes" id="UP000249185"/>
    </source>
</evidence>
<feature type="transmembrane region" description="Helical" evidence="7">
    <location>
        <begin position="27"/>
        <end position="45"/>
    </location>
</feature>
<gene>
    <name evidence="8" type="ORF">DI556_03900</name>
</gene>
<proteinExistence type="predicted"/>
<dbReference type="InterPro" id="IPR010290">
    <property type="entry name" value="TM_effector"/>
</dbReference>
<organism evidence="8 9">
    <name type="scientific">Rhodovulum sulfidophilum</name>
    <name type="common">Rhodobacter sulfidophilus</name>
    <dbReference type="NCBI Taxonomy" id="35806"/>
    <lineage>
        <taxon>Bacteria</taxon>
        <taxon>Pseudomonadati</taxon>
        <taxon>Pseudomonadota</taxon>
        <taxon>Alphaproteobacteria</taxon>
        <taxon>Rhodobacterales</taxon>
        <taxon>Paracoccaceae</taxon>
        <taxon>Rhodovulum</taxon>
    </lineage>
</organism>
<feature type="transmembrane region" description="Helical" evidence="7">
    <location>
        <begin position="51"/>
        <end position="72"/>
    </location>
</feature>
<protein>
    <submittedName>
        <fullName evidence="8">MFS transporter</fullName>
    </submittedName>
</protein>
<sequence length="408" mass="42826">MSTLAEAAQEARLFSHRPFLLHILGRGFSRFAAQMAVVAMGWQVYALTDSAFMLGMVGLAQFTPMALLTFLAGHAADRYDRQRVVQICQIAQGLTAALLAWGSWEGWLTPGAIFAAVALFGTAAAFESPASAALLPGVAPRGSLQRATAISTATFQMAVICGPALSGFLYAAGPAFPYAVMAVFWVIGGFLNGAIVAPRENAGRQPPRLADLFAGIGFVRAHPAILGTISLDLFAVLLGGATALLPIFARDVLEIGPLGLGILRGCPAIGALAMTFVLARHSLRARVGRRMFQAVIVFGVATVVFGLSRTVWLSGVALAVMGAADTISVVIRTSLVQLQTPDDMRGRVGAVNFLFINASNQLGEFESGVTAALFGAVPAVLIGGIGTVVVAALWMRLFPSLRDLERLE</sequence>
<name>A0A2W5NCU1_RHOSU</name>
<feature type="transmembrane region" description="Helical" evidence="7">
    <location>
        <begin position="178"/>
        <end position="198"/>
    </location>
</feature>
<feature type="transmembrane region" description="Helical" evidence="7">
    <location>
        <begin position="291"/>
        <end position="312"/>
    </location>
</feature>
<dbReference type="Proteomes" id="UP000249185">
    <property type="component" value="Unassembled WGS sequence"/>
</dbReference>
<comment type="caution">
    <text evidence="8">The sequence shown here is derived from an EMBL/GenBank/DDBJ whole genome shotgun (WGS) entry which is preliminary data.</text>
</comment>
<evidence type="ECO:0000313" key="8">
    <source>
        <dbReference type="EMBL" id="PZQ51322.1"/>
    </source>
</evidence>
<dbReference type="EMBL" id="QFPW01000002">
    <property type="protein sequence ID" value="PZQ51322.1"/>
    <property type="molecule type" value="Genomic_DNA"/>
</dbReference>
<dbReference type="SUPFAM" id="SSF103473">
    <property type="entry name" value="MFS general substrate transporter"/>
    <property type="match status" value="1"/>
</dbReference>
<keyword evidence="4 7" id="KW-0812">Transmembrane</keyword>
<dbReference type="AlphaFoldDB" id="A0A2W5NCU1"/>
<keyword evidence="3" id="KW-1003">Cell membrane</keyword>
<evidence type="ECO:0000256" key="7">
    <source>
        <dbReference type="SAM" id="Phobius"/>
    </source>
</evidence>
<dbReference type="PANTHER" id="PTHR23513:SF9">
    <property type="entry name" value="ENTEROBACTIN EXPORTER ENTS"/>
    <property type="match status" value="1"/>
</dbReference>
<dbReference type="PANTHER" id="PTHR23513">
    <property type="entry name" value="INTEGRAL MEMBRANE EFFLUX PROTEIN-RELATED"/>
    <property type="match status" value="1"/>
</dbReference>
<comment type="subcellular location">
    <subcellularLocation>
        <location evidence="1">Cell membrane</location>
        <topology evidence="1">Multi-pass membrane protein</topology>
    </subcellularLocation>
</comment>
<keyword evidence="2" id="KW-0813">Transport</keyword>
<evidence type="ECO:0000256" key="4">
    <source>
        <dbReference type="ARBA" id="ARBA00022692"/>
    </source>
</evidence>
<feature type="transmembrane region" description="Helical" evidence="7">
    <location>
        <begin position="107"/>
        <end position="126"/>
    </location>
</feature>
<evidence type="ECO:0000256" key="6">
    <source>
        <dbReference type="ARBA" id="ARBA00023136"/>
    </source>
</evidence>
<accession>A0A2W5NCU1</accession>
<evidence type="ECO:0000256" key="1">
    <source>
        <dbReference type="ARBA" id="ARBA00004651"/>
    </source>
</evidence>
<reference evidence="8 9" key="1">
    <citation type="submission" date="2017-08" db="EMBL/GenBank/DDBJ databases">
        <title>Infants hospitalized years apart are colonized by the same room-sourced microbial strains.</title>
        <authorList>
            <person name="Brooks B."/>
            <person name="Olm M.R."/>
            <person name="Firek B.A."/>
            <person name="Baker R."/>
            <person name="Thomas B.C."/>
            <person name="Morowitz M.J."/>
            <person name="Banfield J.F."/>
        </authorList>
    </citation>
    <scope>NUCLEOTIDE SEQUENCE [LARGE SCALE GENOMIC DNA]</scope>
    <source>
        <strain evidence="8">S2_005_002_R2_34</strain>
    </source>
</reference>
<dbReference type="CDD" id="cd06173">
    <property type="entry name" value="MFS_MefA_like"/>
    <property type="match status" value="1"/>
</dbReference>
<dbReference type="InterPro" id="IPR036259">
    <property type="entry name" value="MFS_trans_sf"/>
</dbReference>
<feature type="transmembrane region" description="Helical" evidence="7">
    <location>
        <begin position="371"/>
        <end position="394"/>
    </location>
</feature>
<dbReference type="Gene3D" id="1.20.1250.20">
    <property type="entry name" value="MFS general substrate transporter like domains"/>
    <property type="match status" value="1"/>
</dbReference>
<dbReference type="Pfam" id="PF05977">
    <property type="entry name" value="MFS_3"/>
    <property type="match status" value="1"/>
</dbReference>